<evidence type="ECO:0000256" key="1">
    <source>
        <dbReference type="SAM" id="MobiDB-lite"/>
    </source>
</evidence>
<gene>
    <name evidence="2" type="ORF">IU459_35195</name>
</gene>
<feature type="compositionally biased region" description="Basic and acidic residues" evidence="1">
    <location>
        <begin position="18"/>
        <end position="27"/>
    </location>
</feature>
<proteinExistence type="predicted"/>
<evidence type="ECO:0000313" key="3">
    <source>
        <dbReference type="Proteomes" id="UP000702209"/>
    </source>
</evidence>
<protein>
    <submittedName>
        <fullName evidence="2">Uncharacterized protein</fullName>
    </submittedName>
</protein>
<name>A0ABS0D1N8_9NOCA</name>
<dbReference type="Proteomes" id="UP000702209">
    <property type="component" value="Unassembled WGS sequence"/>
</dbReference>
<organism evidence="2 3">
    <name type="scientific">Nocardia amamiensis</name>
    <dbReference type="NCBI Taxonomy" id="404578"/>
    <lineage>
        <taxon>Bacteria</taxon>
        <taxon>Bacillati</taxon>
        <taxon>Actinomycetota</taxon>
        <taxon>Actinomycetes</taxon>
        <taxon>Mycobacteriales</taxon>
        <taxon>Nocardiaceae</taxon>
        <taxon>Nocardia</taxon>
    </lineage>
</organism>
<feature type="region of interest" description="Disordered" evidence="1">
    <location>
        <begin position="1"/>
        <end position="27"/>
    </location>
</feature>
<evidence type="ECO:0000313" key="2">
    <source>
        <dbReference type="EMBL" id="MBF6302742.1"/>
    </source>
</evidence>
<comment type="caution">
    <text evidence="2">The sequence shown here is derived from an EMBL/GenBank/DDBJ whole genome shotgun (WGS) entry which is preliminary data.</text>
</comment>
<sequence length="106" mass="11326">MCTSSGRSIGTGCGDGGDGDKAEDRTAHNRQHAIVAFLDAPKLKSNPNTLHAYAGVLDRTADQLDADRNWADVADVEIGDALTELWGETMPATWNRNRSAVGSWLA</sequence>
<keyword evidence="3" id="KW-1185">Reference proteome</keyword>
<dbReference type="EMBL" id="JADLQX010000055">
    <property type="protein sequence ID" value="MBF6302742.1"/>
    <property type="molecule type" value="Genomic_DNA"/>
</dbReference>
<dbReference type="RefSeq" id="WP_195133924.1">
    <property type="nucleotide sequence ID" value="NZ_JADLQX010000055.1"/>
</dbReference>
<accession>A0ABS0D1N8</accession>
<reference evidence="2 3" key="1">
    <citation type="submission" date="2020-10" db="EMBL/GenBank/DDBJ databases">
        <title>Identification of Nocardia species via Next-generation sequencing and recognition of intraspecies genetic diversity.</title>
        <authorList>
            <person name="Li P."/>
            <person name="Li P."/>
            <person name="Lu B."/>
        </authorList>
    </citation>
    <scope>NUCLEOTIDE SEQUENCE [LARGE SCALE GENOMIC DNA]</scope>
    <source>
        <strain evidence="2 3">BJ06-0157</strain>
    </source>
</reference>